<feature type="region of interest" description="Disordered" evidence="6">
    <location>
        <begin position="51"/>
        <end position="105"/>
    </location>
</feature>
<dbReference type="PANTHER" id="PTHR31312:SF1">
    <property type="entry name" value="TRANSCRIPTION ACTIVATOR GLK1"/>
    <property type="match status" value="1"/>
</dbReference>
<dbReference type="NCBIfam" id="TIGR01557">
    <property type="entry name" value="myb_SHAQKYF"/>
    <property type="match status" value="1"/>
</dbReference>
<feature type="compositionally biased region" description="Basic residues" evidence="6">
    <location>
        <begin position="282"/>
        <end position="291"/>
    </location>
</feature>
<sequence>MESFSIISSEEFPDFAEGNLLESIDFDDLFIGIDEGDMLPDLEMDPEILADLPTSSSSSKGEEILSKREEPNAVNKTPSKYAVKGRKSSAAQAKNNNQGKRKTKIEPRNWSLAFTSMDQNMVPGKKVDWTPELHRRFVQAVEQLGVDKAVPSRILELMGIDCLTRHNIASHLQKYRSHRKHLLAREAEAANWTQRRQMYGGAATSAGGGKRDINPWLAPTMGFPPMSPMHHHHFRPLHVWGHPTMDQSLVHLWPKHPAHTTSQPPQPPQSTWGPPPANPSFWHHHHQRRFRAAPVPGIPPHHHGTGGQSGPHPLIDFHPSKESIDAAIGDVLSKPWLPLPLGLKPPSTDSVLGELQRQGVPKIPPSCA</sequence>
<keyword evidence="4" id="KW-0804">Transcription</keyword>
<dbReference type="InterPro" id="IPR001005">
    <property type="entry name" value="SANT/Myb"/>
</dbReference>
<proteinExistence type="predicted"/>
<comment type="subcellular location">
    <subcellularLocation>
        <location evidence="1">Nucleus</location>
    </subcellularLocation>
</comment>
<reference evidence="8 9" key="1">
    <citation type="submission" date="2015-01" db="EMBL/GenBank/DDBJ databases">
        <title>Genome of allotetraploid Gossypium barbadense reveals genomic plasticity and fiber elongation in cotton evolution.</title>
        <authorList>
            <person name="Chen X."/>
            <person name="Liu X."/>
            <person name="Zhao B."/>
            <person name="Zheng H."/>
            <person name="Hu Y."/>
            <person name="Lu G."/>
            <person name="Yang C."/>
            <person name="Chen J."/>
            <person name="Shan C."/>
            <person name="Zhang L."/>
            <person name="Zhou Y."/>
            <person name="Wang L."/>
            <person name="Guo W."/>
            <person name="Bai Y."/>
            <person name="Ruan J."/>
            <person name="Shangguan X."/>
            <person name="Mao Y."/>
            <person name="Jiang J."/>
            <person name="Zhu Y."/>
            <person name="Lei J."/>
            <person name="Kang H."/>
            <person name="Chen S."/>
            <person name="He X."/>
            <person name="Wang R."/>
            <person name="Wang Y."/>
            <person name="Chen J."/>
            <person name="Wang L."/>
            <person name="Yu S."/>
            <person name="Wang B."/>
            <person name="Wei J."/>
            <person name="Song S."/>
            <person name="Lu X."/>
            <person name="Gao Z."/>
            <person name="Gu W."/>
            <person name="Deng X."/>
            <person name="Ma D."/>
            <person name="Wang S."/>
            <person name="Liang W."/>
            <person name="Fang L."/>
            <person name="Cai C."/>
            <person name="Zhu X."/>
            <person name="Zhou B."/>
            <person name="Zhang Y."/>
            <person name="Chen Z."/>
            <person name="Xu S."/>
            <person name="Zhu R."/>
            <person name="Wang S."/>
            <person name="Zhang T."/>
            <person name="Zhao G."/>
        </authorList>
    </citation>
    <scope>NUCLEOTIDE SEQUENCE [LARGE SCALE GENOMIC DNA]</scope>
    <source>
        <strain evidence="9">cv. Xinhai21</strain>
        <tissue evidence="8">Leaf</tissue>
    </source>
</reference>
<dbReference type="FunFam" id="1.10.10.60:FF:000007">
    <property type="entry name" value="Two-component response regulator"/>
    <property type="match status" value="1"/>
</dbReference>
<keyword evidence="3" id="KW-0238">DNA-binding</keyword>
<feature type="compositionally biased region" description="Polar residues" evidence="6">
    <location>
        <begin position="89"/>
        <end position="98"/>
    </location>
</feature>
<dbReference type="OrthoDB" id="60033at2759"/>
<accession>A0A2P5YW43</accession>
<dbReference type="GO" id="GO:0003700">
    <property type="term" value="F:DNA-binding transcription factor activity"/>
    <property type="evidence" value="ECO:0007669"/>
    <property type="project" value="InterPro"/>
</dbReference>
<dbReference type="InterPro" id="IPR006447">
    <property type="entry name" value="Myb_dom_plants"/>
</dbReference>
<evidence type="ECO:0000313" key="9">
    <source>
        <dbReference type="Proteomes" id="UP000239757"/>
    </source>
</evidence>
<dbReference type="InterPro" id="IPR017930">
    <property type="entry name" value="Myb_dom"/>
</dbReference>
<feature type="region of interest" description="Disordered" evidence="6">
    <location>
        <begin position="255"/>
        <end position="319"/>
    </location>
</feature>
<dbReference type="GO" id="GO:0005634">
    <property type="term" value="C:nucleus"/>
    <property type="evidence" value="ECO:0007669"/>
    <property type="project" value="UniProtKB-SubCell"/>
</dbReference>
<dbReference type="PANTHER" id="PTHR31312">
    <property type="entry name" value="TRANSCRIPTION ACTIVATOR GLK1"/>
    <property type="match status" value="1"/>
</dbReference>
<evidence type="ECO:0000256" key="5">
    <source>
        <dbReference type="ARBA" id="ARBA00023242"/>
    </source>
</evidence>
<dbReference type="GO" id="GO:0000976">
    <property type="term" value="F:transcription cis-regulatory region binding"/>
    <property type="evidence" value="ECO:0007669"/>
    <property type="project" value="TreeGrafter"/>
</dbReference>
<feature type="domain" description="HTH myb-type" evidence="7">
    <location>
        <begin position="125"/>
        <end position="180"/>
    </location>
</feature>
<keyword evidence="5" id="KW-0539">Nucleus</keyword>
<dbReference type="GO" id="GO:0045893">
    <property type="term" value="P:positive regulation of DNA-templated transcription"/>
    <property type="evidence" value="ECO:0007669"/>
    <property type="project" value="InterPro"/>
</dbReference>
<keyword evidence="2" id="KW-0805">Transcription regulation</keyword>
<dbReference type="Pfam" id="PF00249">
    <property type="entry name" value="Myb_DNA-binding"/>
    <property type="match status" value="1"/>
</dbReference>
<feature type="compositionally biased region" description="Basic and acidic residues" evidence="6">
    <location>
        <begin position="60"/>
        <end position="71"/>
    </location>
</feature>
<evidence type="ECO:0000256" key="4">
    <source>
        <dbReference type="ARBA" id="ARBA00023163"/>
    </source>
</evidence>
<evidence type="ECO:0000256" key="6">
    <source>
        <dbReference type="SAM" id="MobiDB-lite"/>
    </source>
</evidence>
<dbReference type="AlphaFoldDB" id="A0A2P5YW43"/>
<feature type="compositionally biased region" description="Pro residues" evidence="6">
    <location>
        <begin position="264"/>
        <end position="278"/>
    </location>
</feature>
<dbReference type="Proteomes" id="UP000239757">
    <property type="component" value="Unassembled WGS sequence"/>
</dbReference>
<protein>
    <recommendedName>
        <fullName evidence="7">HTH myb-type domain-containing protein</fullName>
    </recommendedName>
</protein>
<evidence type="ECO:0000259" key="7">
    <source>
        <dbReference type="PROSITE" id="PS51294"/>
    </source>
</evidence>
<dbReference type="InterPro" id="IPR044825">
    <property type="entry name" value="GLK1/2-like"/>
</dbReference>
<dbReference type="InterPro" id="IPR009057">
    <property type="entry name" value="Homeodomain-like_sf"/>
</dbReference>
<dbReference type="SUPFAM" id="SSF46689">
    <property type="entry name" value="Homeodomain-like"/>
    <property type="match status" value="1"/>
</dbReference>
<dbReference type="Gene3D" id="1.10.10.60">
    <property type="entry name" value="Homeodomain-like"/>
    <property type="match status" value="1"/>
</dbReference>
<organism evidence="8 9">
    <name type="scientific">Gossypium barbadense</name>
    <name type="common">Sea Island cotton</name>
    <name type="synonym">Hibiscus barbadensis</name>
    <dbReference type="NCBI Taxonomy" id="3634"/>
    <lineage>
        <taxon>Eukaryota</taxon>
        <taxon>Viridiplantae</taxon>
        <taxon>Streptophyta</taxon>
        <taxon>Embryophyta</taxon>
        <taxon>Tracheophyta</taxon>
        <taxon>Spermatophyta</taxon>
        <taxon>Magnoliopsida</taxon>
        <taxon>eudicotyledons</taxon>
        <taxon>Gunneridae</taxon>
        <taxon>Pentapetalae</taxon>
        <taxon>rosids</taxon>
        <taxon>malvids</taxon>
        <taxon>Malvales</taxon>
        <taxon>Malvaceae</taxon>
        <taxon>Malvoideae</taxon>
        <taxon>Gossypium</taxon>
    </lineage>
</organism>
<evidence type="ECO:0000256" key="3">
    <source>
        <dbReference type="ARBA" id="ARBA00023125"/>
    </source>
</evidence>
<gene>
    <name evidence="8" type="ORF">GOBAR_AA00754</name>
</gene>
<evidence type="ECO:0000256" key="2">
    <source>
        <dbReference type="ARBA" id="ARBA00023015"/>
    </source>
</evidence>
<dbReference type="EMBL" id="KZ662734">
    <property type="protein sequence ID" value="PPS19827.1"/>
    <property type="molecule type" value="Genomic_DNA"/>
</dbReference>
<name>A0A2P5YW43_GOSBA</name>
<evidence type="ECO:0000313" key="8">
    <source>
        <dbReference type="EMBL" id="PPS19827.1"/>
    </source>
</evidence>
<dbReference type="PROSITE" id="PS51294">
    <property type="entry name" value="HTH_MYB"/>
    <property type="match status" value="1"/>
</dbReference>
<evidence type="ECO:0000256" key="1">
    <source>
        <dbReference type="ARBA" id="ARBA00004123"/>
    </source>
</evidence>